<evidence type="ECO:0000256" key="3">
    <source>
        <dbReference type="ARBA" id="ARBA00023002"/>
    </source>
</evidence>
<evidence type="ECO:0000259" key="5">
    <source>
        <dbReference type="PROSITE" id="PS51471"/>
    </source>
</evidence>
<dbReference type="GO" id="GO:0016491">
    <property type="term" value="F:oxidoreductase activity"/>
    <property type="evidence" value="ECO:0007669"/>
    <property type="project" value="UniProtKB-KW"/>
</dbReference>
<dbReference type="InterPro" id="IPR037238">
    <property type="entry name" value="YbiA-like_sf"/>
</dbReference>
<proteinExistence type="inferred from homology"/>
<keyword evidence="2" id="KW-0479">Metal-binding</keyword>
<dbReference type="EnsemblMetazoa" id="Aqu2.1.29229_001">
    <property type="protein sequence ID" value="Aqu2.1.29229_001"/>
    <property type="gene ID" value="Aqu2.1.29229"/>
</dbReference>
<dbReference type="InterPro" id="IPR005123">
    <property type="entry name" value="Oxoglu/Fe-dep_dioxygenase_dom"/>
</dbReference>
<keyword evidence="4" id="KW-0408">Iron</keyword>
<evidence type="ECO:0000256" key="2">
    <source>
        <dbReference type="ARBA" id="ARBA00022723"/>
    </source>
</evidence>
<accession>A0A1X7UNY2</accession>
<keyword evidence="3" id="KW-0560">Oxidoreductase</keyword>
<dbReference type="InterPro" id="IPR044861">
    <property type="entry name" value="IPNS-like_FE2OG_OXY"/>
</dbReference>
<dbReference type="PROSITE" id="PS51471">
    <property type="entry name" value="FE2OG_OXY"/>
    <property type="match status" value="1"/>
</dbReference>
<dbReference type="SUPFAM" id="SSF143990">
    <property type="entry name" value="YbiA-like"/>
    <property type="match status" value="1"/>
</dbReference>
<dbReference type="InParanoid" id="A0A1X7UNY2"/>
<evidence type="ECO:0000313" key="6">
    <source>
        <dbReference type="EnsemblMetazoa" id="Aqu2.1.29229_001"/>
    </source>
</evidence>
<dbReference type="PANTHER" id="PTHR10209:SF881">
    <property type="entry name" value="FI07970P-RELATED"/>
    <property type="match status" value="1"/>
</dbReference>
<feature type="domain" description="Fe2OG dioxygenase" evidence="5">
    <location>
        <begin position="450"/>
        <end position="547"/>
    </location>
</feature>
<dbReference type="InterPro" id="IPR026992">
    <property type="entry name" value="DIOX_N"/>
</dbReference>
<dbReference type="InterPro" id="IPR027443">
    <property type="entry name" value="IPNS-like_sf"/>
</dbReference>
<dbReference type="Gene3D" id="1.10.357.40">
    <property type="entry name" value="YbiA-like"/>
    <property type="match status" value="1"/>
</dbReference>
<dbReference type="Pfam" id="PF14226">
    <property type="entry name" value="DIOX_N"/>
    <property type="match status" value="1"/>
</dbReference>
<dbReference type="PANTHER" id="PTHR10209">
    <property type="entry name" value="OXIDOREDUCTASE, 2OG-FE II OXYGENASE FAMILY PROTEIN"/>
    <property type="match status" value="1"/>
</dbReference>
<dbReference type="AlphaFoldDB" id="A0A1X7UNY2"/>
<dbReference type="GO" id="GO:0046872">
    <property type="term" value="F:metal ion binding"/>
    <property type="evidence" value="ECO:0007669"/>
    <property type="project" value="UniProtKB-KW"/>
</dbReference>
<comment type="similarity">
    <text evidence="1">Belongs to the iron/ascorbate-dependent oxidoreductase family.</text>
</comment>
<dbReference type="NCBIfam" id="TIGR02464">
    <property type="entry name" value="ribofla_fusion"/>
    <property type="match status" value="1"/>
</dbReference>
<reference evidence="6" key="1">
    <citation type="submission" date="2017-05" db="UniProtKB">
        <authorList>
            <consortium name="EnsemblMetazoa"/>
        </authorList>
    </citation>
    <scope>IDENTIFICATION</scope>
</reference>
<dbReference type="Gene3D" id="2.60.120.330">
    <property type="entry name" value="B-lactam Antibiotic, Isopenicillin N Synthase, Chain"/>
    <property type="match status" value="1"/>
</dbReference>
<evidence type="ECO:0000256" key="1">
    <source>
        <dbReference type="ARBA" id="ARBA00008056"/>
    </source>
</evidence>
<organism evidence="6">
    <name type="scientific">Amphimedon queenslandica</name>
    <name type="common">Sponge</name>
    <dbReference type="NCBI Taxonomy" id="400682"/>
    <lineage>
        <taxon>Eukaryota</taxon>
        <taxon>Metazoa</taxon>
        <taxon>Porifera</taxon>
        <taxon>Demospongiae</taxon>
        <taxon>Heteroscleromorpha</taxon>
        <taxon>Haplosclerida</taxon>
        <taxon>Niphatidae</taxon>
        <taxon>Amphimedon</taxon>
    </lineage>
</organism>
<protein>
    <recommendedName>
        <fullName evidence="5">Fe2OG dioxygenase domain-containing protein</fullName>
    </recommendedName>
</protein>
<sequence length="547" mass="62898">MATRSKHSSKHSGSYLQQRLKSGYTPSCGIPKFKELSPATSKSPNYSERKPLKGVHSLLSPANCIRFYHSYEPYYEFTNFFLQPVKIDGVIWPTTEHYFQAQKFIGTPYCEVIRKLPTPREAFQYSRMPEVSRWQRRDWASVKEDVMFKALANKFMQNERLKIKLLETKDCKLIEHTYRDSYWGDGGDGSGLNRLGELLMELRSILQYKEEAESRRRLPSSSRLRRSSSFSGNIDRLHLSRDTSATNRLSCTDDMHLQSSRLPFHSQPTPAVQIMDLSSPDKKETASRIVHVMETVGFLCLDNVPGYNIEAEEELMEANKWFFSLPLEKKLSVARYLHNNKNRNFYRGYFGLDKDYSSYKEGYEFGQDSSTCPGYERESDEGFPLTENNVWPQPDPNENEDERKFYTKFKETVGKHYMRMMSASVEFLQLLAIGLGLPETYFHHLFVPDTLSTLRLQHYPPREFAPPDKAIEDGQVVVCETHVDSGFVTLLITFGFTGLQVLLQNNSWLDVKPRPGSLVVNLGKTLSESTGGRIKATKHRVIDPGGE</sequence>
<name>A0A1X7UNY2_AMPQE</name>
<dbReference type="InterPro" id="IPR012816">
    <property type="entry name" value="NADAR"/>
</dbReference>
<dbReference type="Pfam" id="PF08719">
    <property type="entry name" value="NADAR"/>
    <property type="match status" value="1"/>
</dbReference>
<dbReference type="CDD" id="cd15457">
    <property type="entry name" value="NADAR"/>
    <property type="match status" value="1"/>
</dbReference>
<dbReference type="OrthoDB" id="206452at2759"/>
<dbReference type="SUPFAM" id="SSF51197">
    <property type="entry name" value="Clavaminate synthase-like"/>
    <property type="match status" value="1"/>
</dbReference>
<evidence type="ECO:0000256" key="4">
    <source>
        <dbReference type="ARBA" id="ARBA00023004"/>
    </source>
</evidence>
<dbReference type="Pfam" id="PF03171">
    <property type="entry name" value="2OG-FeII_Oxy"/>
    <property type="match status" value="1"/>
</dbReference>
<dbReference type="STRING" id="400682.A0A1X7UNY2"/>